<gene>
    <name evidence="8" type="ORF">FJTKL_03268</name>
</gene>
<feature type="transmembrane region" description="Helical" evidence="6">
    <location>
        <begin position="131"/>
        <end position="155"/>
    </location>
</feature>
<evidence type="ECO:0000256" key="4">
    <source>
        <dbReference type="ARBA" id="ARBA00023136"/>
    </source>
</evidence>
<evidence type="ECO:0000256" key="6">
    <source>
        <dbReference type="SAM" id="Phobius"/>
    </source>
</evidence>
<comment type="subcellular location">
    <subcellularLocation>
        <location evidence="1">Membrane</location>
        <topology evidence="1">Multi-pass membrane protein</topology>
    </subcellularLocation>
</comment>
<feature type="transmembrane region" description="Helical" evidence="6">
    <location>
        <begin position="470"/>
        <end position="491"/>
    </location>
</feature>
<dbReference type="Gene3D" id="1.20.1250.20">
    <property type="entry name" value="MFS general substrate transporter like domains"/>
    <property type="match status" value="1"/>
</dbReference>
<keyword evidence="2 6" id="KW-0812">Transmembrane</keyword>
<dbReference type="SUPFAM" id="SSF103473">
    <property type="entry name" value="MFS general substrate transporter"/>
    <property type="match status" value="1"/>
</dbReference>
<evidence type="ECO:0000313" key="8">
    <source>
        <dbReference type="EMBL" id="KAL2274350.1"/>
    </source>
</evidence>
<dbReference type="Pfam" id="PF07690">
    <property type="entry name" value="MFS_1"/>
    <property type="match status" value="1"/>
</dbReference>
<feature type="transmembrane region" description="Helical" evidence="6">
    <location>
        <begin position="377"/>
        <end position="398"/>
    </location>
</feature>
<dbReference type="InterPro" id="IPR020846">
    <property type="entry name" value="MFS_dom"/>
</dbReference>
<evidence type="ECO:0000256" key="5">
    <source>
        <dbReference type="SAM" id="MobiDB-lite"/>
    </source>
</evidence>
<feature type="compositionally biased region" description="Polar residues" evidence="5">
    <location>
        <begin position="1"/>
        <end position="10"/>
    </location>
</feature>
<evidence type="ECO:0000256" key="3">
    <source>
        <dbReference type="ARBA" id="ARBA00022989"/>
    </source>
</evidence>
<dbReference type="InterPro" id="IPR036259">
    <property type="entry name" value="MFS_trans_sf"/>
</dbReference>
<name>A0ABR4DW97_9PEZI</name>
<feature type="region of interest" description="Disordered" evidence="5">
    <location>
        <begin position="1"/>
        <end position="52"/>
    </location>
</feature>
<feature type="transmembrane region" description="Helical" evidence="6">
    <location>
        <begin position="332"/>
        <end position="357"/>
    </location>
</feature>
<proteinExistence type="predicted"/>
<dbReference type="PROSITE" id="PS50850">
    <property type="entry name" value="MFS"/>
    <property type="match status" value="1"/>
</dbReference>
<dbReference type="PANTHER" id="PTHR23502:SF181">
    <property type="entry name" value="MAJOR FACILITATOR SUPERFAMILY (MFS) PROFILE DOMAIN-CONTAINING PROTEIN"/>
    <property type="match status" value="1"/>
</dbReference>
<keyword evidence="9" id="KW-1185">Reference proteome</keyword>
<dbReference type="Proteomes" id="UP001600888">
    <property type="component" value="Unassembled WGS sequence"/>
</dbReference>
<organism evidence="8 9">
    <name type="scientific">Diaporthe vaccinii</name>
    <dbReference type="NCBI Taxonomy" id="105482"/>
    <lineage>
        <taxon>Eukaryota</taxon>
        <taxon>Fungi</taxon>
        <taxon>Dikarya</taxon>
        <taxon>Ascomycota</taxon>
        <taxon>Pezizomycotina</taxon>
        <taxon>Sordariomycetes</taxon>
        <taxon>Sordariomycetidae</taxon>
        <taxon>Diaporthales</taxon>
        <taxon>Diaporthaceae</taxon>
        <taxon>Diaporthe</taxon>
        <taxon>Diaporthe eres species complex</taxon>
    </lineage>
</organism>
<dbReference type="PANTHER" id="PTHR23502">
    <property type="entry name" value="MAJOR FACILITATOR SUPERFAMILY"/>
    <property type="match status" value="1"/>
</dbReference>
<comment type="caution">
    <text evidence="8">The sequence shown here is derived from an EMBL/GenBank/DDBJ whole genome shotgun (WGS) entry which is preliminary data.</text>
</comment>
<keyword evidence="3 6" id="KW-1133">Transmembrane helix</keyword>
<dbReference type="InterPro" id="IPR011701">
    <property type="entry name" value="MFS"/>
</dbReference>
<feature type="transmembrane region" description="Helical" evidence="6">
    <location>
        <begin position="290"/>
        <end position="312"/>
    </location>
</feature>
<sequence length="501" mass="55021">MASKTESQSPKLEIRHGETGEDAGSKTGADAPELRLDKHGLPLSPQPSTRKDDPLNWHPALKLAVCLQVSILAFLGPMSSATPNPAFVTLGRAFGITPVQASYQLVVYLVFSGVGPLFVVPFASATGRRPIVVTCSLLAAVTNIIASYCSTWAGIVVTRAFNGFAVGATVALGPAVICDMYFLHERGLYMGIFALFLNNGPHIAPLIGGYVTRSLGWRYCFAIPGYIQLGVFLVVLFSFPESFFRRDSVLTTESVPERSLLSLFSLRQPRAFRKEFHPRAFLGPFKMTRYVCVVVPNIYYMTCLAYGSVLFATTGSVVYSTFYKFNIAQIGLILSIPLLIGNLLGEATAGWFVDWLVYRHAKKHDGVEIPEARLDALWLALTLPIGTIINGVCITHFATTSWVGNAIGMGISSIGFQVATTVTYTYCTDCYRSQSAEVSTVINFTRHIFSALVSFYALPLAEDIGFQYAWLVFAFINIVLLVPFFLLRIFGQRIRNSEGQR</sequence>
<feature type="transmembrane region" description="Helical" evidence="6">
    <location>
        <begin position="216"/>
        <end position="239"/>
    </location>
</feature>
<dbReference type="EMBL" id="JBAWTH010000158">
    <property type="protein sequence ID" value="KAL2274350.1"/>
    <property type="molecule type" value="Genomic_DNA"/>
</dbReference>
<feature type="transmembrane region" description="Helical" evidence="6">
    <location>
        <begin position="189"/>
        <end position="210"/>
    </location>
</feature>
<reference evidence="8 9" key="1">
    <citation type="submission" date="2024-03" db="EMBL/GenBank/DDBJ databases">
        <title>A high-quality draft genome sequence of Diaporthe vaccinii, a causative agent of upright dieback and viscid rot disease in cranberry plants.</title>
        <authorList>
            <person name="Sarrasin M."/>
            <person name="Lang B.F."/>
            <person name="Burger G."/>
        </authorList>
    </citation>
    <scope>NUCLEOTIDE SEQUENCE [LARGE SCALE GENOMIC DNA]</scope>
    <source>
        <strain evidence="8 9">IS7</strain>
    </source>
</reference>
<feature type="transmembrane region" description="Helical" evidence="6">
    <location>
        <begin position="161"/>
        <end position="182"/>
    </location>
</feature>
<evidence type="ECO:0000256" key="1">
    <source>
        <dbReference type="ARBA" id="ARBA00004141"/>
    </source>
</evidence>
<feature type="transmembrane region" description="Helical" evidence="6">
    <location>
        <begin position="404"/>
        <end position="426"/>
    </location>
</feature>
<evidence type="ECO:0000313" key="9">
    <source>
        <dbReference type="Proteomes" id="UP001600888"/>
    </source>
</evidence>
<feature type="transmembrane region" description="Helical" evidence="6">
    <location>
        <begin position="101"/>
        <end position="119"/>
    </location>
</feature>
<feature type="domain" description="Major facilitator superfamily (MFS) profile" evidence="7">
    <location>
        <begin position="65"/>
        <end position="495"/>
    </location>
</feature>
<keyword evidence="4 6" id="KW-0472">Membrane</keyword>
<accession>A0ABR4DW97</accession>
<dbReference type="EMBL" id="JBAWTH010000158">
    <property type="protein sequence ID" value="KAL2274349.1"/>
    <property type="molecule type" value="Genomic_DNA"/>
</dbReference>
<protein>
    <recommendedName>
        <fullName evidence="7">Major facilitator superfamily (MFS) profile domain-containing protein</fullName>
    </recommendedName>
</protein>
<evidence type="ECO:0000259" key="7">
    <source>
        <dbReference type="PROSITE" id="PS50850"/>
    </source>
</evidence>
<evidence type="ECO:0000256" key="2">
    <source>
        <dbReference type="ARBA" id="ARBA00022692"/>
    </source>
</evidence>